<dbReference type="SUPFAM" id="SSF55785">
    <property type="entry name" value="PYP-like sensor domain (PAS domain)"/>
    <property type="match status" value="1"/>
</dbReference>
<dbReference type="InterPro" id="IPR035965">
    <property type="entry name" value="PAS-like_dom_sf"/>
</dbReference>
<dbReference type="InterPro" id="IPR036890">
    <property type="entry name" value="HATPase_C_sf"/>
</dbReference>
<dbReference type="CDD" id="cd00082">
    <property type="entry name" value="HisKA"/>
    <property type="match status" value="1"/>
</dbReference>
<dbReference type="Pfam" id="PF13188">
    <property type="entry name" value="PAS_8"/>
    <property type="match status" value="1"/>
</dbReference>
<dbReference type="Pfam" id="PF02518">
    <property type="entry name" value="HATPase_c"/>
    <property type="match status" value="1"/>
</dbReference>
<dbReference type="PRINTS" id="PR00344">
    <property type="entry name" value="BCTRLSENSOR"/>
</dbReference>
<keyword evidence="5" id="KW-0472">Membrane</keyword>
<dbReference type="SMART" id="SM00388">
    <property type="entry name" value="HisKA"/>
    <property type="match status" value="1"/>
</dbReference>
<keyword evidence="5" id="KW-0812">Transmembrane</keyword>
<dbReference type="EC" id="2.7.13.3" evidence="2"/>
<dbReference type="Gene3D" id="3.40.50.2300">
    <property type="match status" value="1"/>
</dbReference>
<dbReference type="PANTHER" id="PTHR43065">
    <property type="entry name" value="SENSOR HISTIDINE KINASE"/>
    <property type="match status" value="1"/>
</dbReference>
<evidence type="ECO:0000259" key="7">
    <source>
        <dbReference type="PROSITE" id="PS50110"/>
    </source>
</evidence>
<dbReference type="InterPro" id="IPR000014">
    <property type="entry name" value="PAS"/>
</dbReference>
<dbReference type="InterPro" id="IPR001789">
    <property type="entry name" value="Sig_transdc_resp-reg_receiver"/>
</dbReference>
<dbReference type="Pfam" id="PF00072">
    <property type="entry name" value="Response_reg"/>
    <property type="match status" value="1"/>
</dbReference>
<dbReference type="FunFam" id="1.10.287.130:FF:000037">
    <property type="entry name" value="Hybrid sensor histidine kinase/response regulator"/>
    <property type="match status" value="1"/>
</dbReference>
<dbReference type="SUPFAM" id="SSF47384">
    <property type="entry name" value="Homodimeric domain of signal transducing histidine kinase"/>
    <property type="match status" value="1"/>
</dbReference>
<dbReference type="Pfam" id="PF00512">
    <property type="entry name" value="HisKA"/>
    <property type="match status" value="1"/>
</dbReference>
<dbReference type="Gene3D" id="1.10.287.130">
    <property type="match status" value="1"/>
</dbReference>
<feature type="domain" description="Histidine kinase" evidence="6">
    <location>
        <begin position="441"/>
        <end position="676"/>
    </location>
</feature>
<dbReference type="InterPro" id="IPR004358">
    <property type="entry name" value="Sig_transdc_His_kin-like_C"/>
</dbReference>
<dbReference type="InterPro" id="IPR003594">
    <property type="entry name" value="HATPase_dom"/>
</dbReference>
<dbReference type="OrthoDB" id="9796100at2"/>
<dbReference type="PROSITE" id="PS50110">
    <property type="entry name" value="RESPONSE_REGULATORY"/>
    <property type="match status" value="1"/>
</dbReference>
<dbReference type="SUPFAM" id="SSF55874">
    <property type="entry name" value="ATPase domain of HSP90 chaperone/DNA topoisomerase II/histidine kinase"/>
    <property type="match status" value="1"/>
</dbReference>
<dbReference type="GO" id="GO:0000155">
    <property type="term" value="F:phosphorelay sensor kinase activity"/>
    <property type="evidence" value="ECO:0007669"/>
    <property type="project" value="InterPro"/>
</dbReference>
<evidence type="ECO:0000256" key="3">
    <source>
        <dbReference type="ARBA" id="ARBA00022553"/>
    </source>
</evidence>
<evidence type="ECO:0000313" key="9">
    <source>
        <dbReference type="Proteomes" id="UP000286576"/>
    </source>
</evidence>
<sequence>MKIVKAQESGPLMDGIAVAAAVLASIALIQFATENTAATLAYAGGLVVLGLIAFGAARARVSAQVQPVADMPDWSVTVAAIERADEAVAITDRANRLVCANATFELWFGSSNAPPRLPVDGASAEKLTRLARSAWRDGKGSEPVVVADEEKSWEARAVRAGSGDEYLVWRFTPVTRTNPLAGIGVHITGLFGKVLGAAGIAVALVSPDGMVRAANPALARRALGDENASMSGQEFVRLLRSDDRERIFFSREGQKGSPQTLVQIPLVDPELAASEKTPGKTAAEAPSIMLLIDSGIGLGGWGGESKGQAAQLEGLLEQLPLGLATTNRDGKFLFANPAFRRASGIGADLPPYPSDLVVPRDKTAMSDAVRRYGQGPASSGDVAVRLRGEPDEPVSIGLAGVRGLGEAAVLLSLADTTEEARLKRQVAQATKMQAVGQLAGGVAHDFNNVLTAIIGYCDLMLLRHTPGDSDYDDIQQIKANSNRAASLTRQLLAFSRQQTLQPEVLQLPDVLSEVSQLLKRLLGAKITLKVRHDRNLGPVRADPRQLEQVVINLAVNARDAIQSSGGGEGASGTLTFATRRVEAKDIRRMGSEIIPAGDYTVLVAEDTGGGIPAKVLGNIFEPFFTTKEQGKGTGLGLSTVYGIIKQSGGFIFASNAKAADGGIKGARFTIYLPVHEATEEELRRTEVEEKGSNWSGGGCILLVEDEDMVRAVAERALARQGYTIVTASDGDEGLEIVRSGKHPFDLVVSDVVMPSMNGPAMAREIRKQHPALPILFMSGYAEGELRSEIDIEAMHFIPKPFSVKQIADKVGEVLANPRKGG</sequence>
<dbReference type="InterPro" id="IPR003661">
    <property type="entry name" value="HisK_dim/P_dom"/>
</dbReference>
<dbReference type="AlphaFoldDB" id="A0A418NX05"/>
<keyword evidence="3 4" id="KW-0597">Phosphoprotein</keyword>
<evidence type="ECO:0000313" key="8">
    <source>
        <dbReference type="EMBL" id="RIV89135.1"/>
    </source>
</evidence>
<keyword evidence="5" id="KW-1133">Transmembrane helix</keyword>
<feature type="modified residue" description="4-aspartylphosphate" evidence="4">
    <location>
        <position position="750"/>
    </location>
</feature>
<name>A0A418NX05_9SPHN</name>
<organism evidence="8 9">
    <name type="scientific">Aurantiacibacter zhengii</name>
    <dbReference type="NCBI Taxonomy" id="2307003"/>
    <lineage>
        <taxon>Bacteria</taxon>
        <taxon>Pseudomonadati</taxon>
        <taxon>Pseudomonadota</taxon>
        <taxon>Alphaproteobacteria</taxon>
        <taxon>Sphingomonadales</taxon>
        <taxon>Erythrobacteraceae</taxon>
        <taxon>Aurantiacibacter</taxon>
    </lineage>
</organism>
<dbReference type="RefSeq" id="WP_119584413.1">
    <property type="nucleotide sequence ID" value="NZ_CAWODQ010000001.1"/>
</dbReference>
<keyword evidence="9" id="KW-1185">Reference proteome</keyword>
<dbReference type="SMART" id="SM00387">
    <property type="entry name" value="HATPase_c"/>
    <property type="match status" value="1"/>
</dbReference>
<dbReference type="SMART" id="SM00448">
    <property type="entry name" value="REC"/>
    <property type="match status" value="1"/>
</dbReference>
<evidence type="ECO:0000256" key="2">
    <source>
        <dbReference type="ARBA" id="ARBA00012438"/>
    </source>
</evidence>
<reference evidence="8 9" key="1">
    <citation type="submission" date="2018-08" db="EMBL/GenBank/DDBJ databases">
        <title>Erythrobacter zhengii sp.nov., a bacterium isolated from deep-sea sediment.</title>
        <authorList>
            <person name="Fang C."/>
            <person name="Wu Y.-H."/>
            <person name="Sun C."/>
            <person name="Wang H."/>
            <person name="Cheng H."/>
            <person name="Meng F.-X."/>
            <person name="Wang C.-S."/>
            <person name="Xu X.-W."/>
        </authorList>
    </citation>
    <scope>NUCLEOTIDE SEQUENCE [LARGE SCALE GENOMIC DNA]</scope>
    <source>
        <strain evidence="8 9">V18</strain>
    </source>
</reference>
<accession>A0A418NX05</accession>
<feature type="transmembrane region" description="Helical" evidence="5">
    <location>
        <begin position="39"/>
        <end position="57"/>
    </location>
</feature>
<dbReference type="InterPro" id="IPR011006">
    <property type="entry name" value="CheY-like_superfamily"/>
</dbReference>
<comment type="catalytic activity">
    <reaction evidence="1">
        <text>ATP + protein L-histidine = ADP + protein N-phospho-L-histidine.</text>
        <dbReference type="EC" id="2.7.13.3"/>
    </reaction>
</comment>
<feature type="domain" description="Response regulatory" evidence="7">
    <location>
        <begin position="699"/>
        <end position="814"/>
    </location>
</feature>
<dbReference type="Proteomes" id="UP000286576">
    <property type="component" value="Unassembled WGS sequence"/>
</dbReference>
<dbReference type="InterPro" id="IPR036097">
    <property type="entry name" value="HisK_dim/P_sf"/>
</dbReference>
<proteinExistence type="predicted"/>
<dbReference type="SUPFAM" id="SSF52172">
    <property type="entry name" value="CheY-like"/>
    <property type="match status" value="1"/>
</dbReference>
<evidence type="ECO:0000259" key="6">
    <source>
        <dbReference type="PROSITE" id="PS50109"/>
    </source>
</evidence>
<evidence type="ECO:0000256" key="5">
    <source>
        <dbReference type="SAM" id="Phobius"/>
    </source>
</evidence>
<feature type="transmembrane region" description="Helical" evidence="5">
    <location>
        <begin position="12"/>
        <end position="33"/>
    </location>
</feature>
<dbReference type="PROSITE" id="PS50109">
    <property type="entry name" value="HIS_KIN"/>
    <property type="match status" value="1"/>
</dbReference>
<dbReference type="EMBL" id="QXFL01000001">
    <property type="protein sequence ID" value="RIV89135.1"/>
    <property type="molecule type" value="Genomic_DNA"/>
</dbReference>
<dbReference type="Gene3D" id="3.30.565.10">
    <property type="entry name" value="Histidine kinase-like ATPase, C-terminal domain"/>
    <property type="match status" value="1"/>
</dbReference>
<comment type="caution">
    <text evidence="8">The sequence shown here is derived from an EMBL/GenBank/DDBJ whole genome shotgun (WGS) entry which is preliminary data.</text>
</comment>
<dbReference type="InterPro" id="IPR005467">
    <property type="entry name" value="His_kinase_dom"/>
</dbReference>
<protein>
    <recommendedName>
        <fullName evidence="2">histidine kinase</fullName>
        <ecNumber evidence="2">2.7.13.3</ecNumber>
    </recommendedName>
</protein>
<gene>
    <name evidence="8" type="ORF">D2V07_02505</name>
</gene>
<dbReference type="PANTHER" id="PTHR43065:SF42">
    <property type="entry name" value="TWO-COMPONENT SENSOR PPRA"/>
    <property type="match status" value="1"/>
</dbReference>
<evidence type="ECO:0000256" key="1">
    <source>
        <dbReference type="ARBA" id="ARBA00000085"/>
    </source>
</evidence>
<dbReference type="SMART" id="SM00091">
    <property type="entry name" value="PAS"/>
    <property type="match status" value="2"/>
</dbReference>
<evidence type="ECO:0000256" key="4">
    <source>
        <dbReference type="PROSITE-ProRule" id="PRU00169"/>
    </source>
</evidence>
<dbReference type="Gene3D" id="3.30.450.20">
    <property type="entry name" value="PAS domain"/>
    <property type="match status" value="1"/>
</dbReference>